<reference evidence="4 5" key="1">
    <citation type="submission" date="2020-08" db="EMBL/GenBank/DDBJ databases">
        <title>Genomic Encyclopedia of Type Strains, Phase IV (KMG-V): Genome sequencing to study the core and pangenomes of soil and plant-associated prokaryotes.</title>
        <authorList>
            <person name="Whitman W."/>
        </authorList>
    </citation>
    <scope>NUCLEOTIDE SEQUENCE [LARGE SCALE GENOMIC DNA]</scope>
    <source>
        <strain evidence="4 5">SEMIA 4074</strain>
    </source>
</reference>
<feature type="domain" description="Plasmid replication protein C C-terminal" evidence="3">
    <location>
        <begin position="323"/>
        <end position="423"/>
    </location>
</feature>
<feature type="compositionally biased region" description="Basic and acidic residues" evidence="1">
    <location>
        <begin position="279"/>
        <end position="295"/>
    </location>
</feature>
<accession>A0A7W6QD99</accession>
<evidence type="ECO:0000256" key="1">
    <source>
        <dbReference type="SAM" id="MobiDB-lite"/>
    </source>
</evidence>
<sequence>MESDYVTTPFGRRPMSLAMLLKQRRGEAIAAGTTRNKWKLFRSVCEARAGLDVTDRALTVLDALLTFYPEDELSSDKPLVVFPSNAQLSLRARGMAAATLRRHLAVLVEAGLISRKDSPNGKRYVRRGREGGIDEAYGFSLAPLLARAGEIETMAARIVADRQMLRGLKERLTICRRDIGKLISAAVEEAVPGDWQRISSTFQAILQRIPKAASLENLPPILKELEITREKIVNLLELHEKMQMPSASESQIERHIQNSHPESIIEFEAGLESGQGVTAERRAERNDQPETKPDDDSPEAQASGGERWRFAVRKRATELKSFPLTMILQACPHISDYGPGGAIGSWRDLMTAVIVVRTMLHVSPSAYEQACAVMGPENAATVIACILQRGGCIHSAGGYLRDLTRRAERGEFALGPMLMALLRAKDPPVAKLS</sequence>
<keyword evidence="5" id="KW-1185">Reference proteome</keyword>
<evidence type="ECO:0000259" key="3">
    <source>
        <dbReference type="Pfam" id="PF11800"/>
    </source>
</evidence>
<name>A0A7W6QD99_9HYPH</name>
<protein>
    <submittedName>
        <fullName evidence="4">Replication initiation protein RepC</fullName>
    </submittedName>
</protein>
<organism evidence="4 5">
    <name type="scientific">Rhizobium aethiopicum</name>
    <dbReference type="NCBI Taxonomy" id="1138170"/>
    <lineage>
        <taxon>Bacteria</taxon>
        <taxon>Pseudomonadati</taxon>
        <taxon>Pseudomonadota</taxon>
        <taxon>Alphaproteobacteria</taxon>
        <taxon>Hyphomicrobiales</taxon>
        <taxon>Rhizobiaceae</taxon>
        <taxon>Rhizobium/Agrobacterium group</taxon>
        <taxon>Rhizobium</taxon>
    </lineage>
</organism>
<evidence type="ECO:0000313" key="5">
    <source>
        <dbReference type="Proteomes" id="UP000524492"/>
    </source>
</evidence>
<evidence type="ECO:0000259" key="2">
    <source>
        <dbReference type="Pfam" id="PF03428"/>
    </source>
</evidence>
<dbReference type="EMBL" id="JACIFV010000030">
    <property type="protein sequence ID" value="MBB4195415.1"/>
    <property type="molecule type" value="Genomic_DNA"/>
</dbReference>
<dbReference type="Pfam" id="PF11800">
    <property type="entry name" value="RP-C_C"/>
    <property type="match status" value="1"/>
</dbReference>
<dbReference type="AlphaFoldDB" id="A0A7W6QD99"/>
<dbReference type="Pfam" id="PF03428">
    <property type="entry name" value="RP-C"/>
    <property type="match status" value="1"/>
</dbReference>
<dbReference type="RefSeq" id="WP_184459860.1">
    <property type="nucleotide sequence ID" value="NZ_JACIFV010000030.1"/>
</dbReference>
<proteinExistence type="predicted"/>
<evidence type="ECO:0000313" key="4">
    <source>
        <dbReference type="EMBL" id="MBB4195415.1"/>
    </source>
</evidence>
<dbReference type="SUPFAM" id="SSF46785">
    <property type="entry name" value="Winged helix' DNA-binding domain"/>
    <property type="match status" value="1"/>
</dbReference>
<dbReference type="InterPro" id="IPR036390">
    <property type="entry name" value="WH_DNA-bd_sf"/>
</dbReference>
<comment type="caution">
    <text evidence="4">The sequence shown here is derived from an EMBL/GenBank/DDBJ whole genome shotgun (WGS) entry which is preliminary data.</text>
</comment>
<gene>
    <name evidence="4" type="ORF">GGD53_005608</name>
</gene>
<dbReference type="InterPro" id="IPR005090">
    <property type="entry name" value="RepC_N"/>
</dbReference>
<dbReference type="InterPro" id="IPR021760">
    <property type="entry name" value="RepC_C"/>
</dbReference>
<feature type="region of interest" description="Disordered" evidence="1">
    <location>
        <begin position="275"/>
        <end position="307"/>
    </location>
</feature>
<dbReference type="Proteomes" id="UP000524492">
    <property type="component" value="Unassembled WGS sequence"/>
</dbReference>
<dbReference type="NCBIfam" id="NF040974">
    <property type="entry name" value="RepABC_RepC"/>
    <property type="match status" value="1"/>
</dbReference>
<dbReference type="InterPro" id="IPR047611">
    <property type="entry name" value="RepABC_RepC"/>
</dbReference>
<dbReference type="NCBIfam" id="NF010396">
    <property type="entry name" value="PRK13824.1"/>
    <property type="match status" value="1"/>
</dbReference>
<feature type="domain" description="Plasmid replication protein C N-terminal" evidence="2">
    <location>
        <begin position="13"/>
        <end position="186"/>
    </location>
</feature>